<dbReference type="OrthoDB" id="9813426at2"/>
<evidence type="ECO:0000256" key="2">
    <source>
        <dbReference type="ARBA" id="ARBA00022475"/>
    </source>
</evidence>
<keyword evidence="4" id="KW-1133">Transmembrane helix</keyword>
<accession>A0A0G9MU72</accession>
<evidence type="ECO:0000313" key="6">
    <source>
        <dbReference type="EMBL" id="KLE32898.1"/>
    </source>
</evidence>
<dbReference type="PANTHER" id="PTHR42709">
    <property type="entry name" value="ALKALINE PHOSPHATASE LIKE PROTEIN"/>
    <property type="match status" value="1"/>
</dbReference>
<dbReference type="RefSeq" id="WP_047005748.1">
    <property type="nucleotide sequence ID" value="NZ_CP018097.1"/>
</dbReference>
<organism evidence="6 7">
    <name type="scientific">Aurantiacibacter gangjinensis</name>
    <dbReference type="NCBI Taxonomy" id="502682"/>
    <lineage>
        <taxon>Bacteria</taxon>
        <taxon>Pseudomonadati</taxon>
        <taxon>Pseudomonadota</taxon>
        <taxon>Alphaproteobacteria</taxon>
        <taxon>Sphingomonadales</taxon>
        <taxon>Erythrobacteraceae</taxon>
        <taxon>Aurantiacibacter</taxon>
    </lineage>
</organism>
<dbReference type="InterPro" id="IPR051311">
    <property type="entry name" value="DedA_domain"/>
</dbReference>
<evidence type="ECO:0000313" key="7">
    <source>
        <dbReference type="Proteomes" id="UP000053070"/>
    </source>
</evidence>
<dbReference type="PANTHER" id="PTHR42709:SF6">
    <property type="entry name" value="UNDECAPRENYL PHOSPHATE TRANSPORTER A"/>
    <property type="match status" value="1"/>
</dbReference>
<dbReference type="KEGG" id="egn:BMF35_a1913"/>
<name>A0A0G9MU72_9SPHN</name>
<dbReference type="Pfam" id="PF09335">
    <property type="entry name" value="VTT_dom"/>
    <property type="match status" value="1"/>
</dbReference>
<dbReference type="STRING" id="502682.BMF35_a1913"/>
<evidence type="ECO:0000256" key="3">
    <source>
        <dbReference type="ARBA" id="ARBA00022692"/>
    </source>
</evidence>
<protein>
    <submittedName>
        <fullName evidence="6">Alkaline phosphatase</fullName>
    </submittedName>
</protein>
<evidence type="ECO:0000256" key="1">
    <source>
        <dbReference type="ARBA" id="ARBA00004651"/>
    </source>
</evidence>
<keyword evidence="7" id="KW-1185">Reference proteome</keyword>
<dbReference type="EMBL" id="LBHC01000001">
    <property type="protein sequence ID" value="KLE32898.1"/>
    <property type="molecule type" value="Genomic_DNA"/>
</dbReference>
<evidence type="ECO:0000256" key="4">
    <source>
        <dbReference type="ARBA" id="ARBA00022989"/>
    </source>
</evidence>
<keyword evidence="2" id="KW-1003">Cell membrane</keyword>
<dbReference type="Proteomes" id="UP000053070">
    <property type="component" value="Unassembled WGS sequence"/>
</dbReference>
<keyword evidence="5" id="KW-0472">Membrane</keyword>
<reference evidence="6 7" key="1">
    <citation type="submission" date="2015-04" db="EMBL/GenBank/DDBJ databases">
        <title>The draft genome sequence of Erythrobacr gangjinensis K7-2.</title>
        <authorList>
            <person name="Zhuang L."/>
            <person name="Liu Y."/>
            <person name="Shao Z."/>
        </authorList>
    </citation>
    <scope>NUCLEOTIDE SEQUENCE [LARGE SCALE GENOMIC DNA]</scope>
    <source>
        <strain evidence="6 7">K7-2</strain>
    </source>
</reference>
<sequence length="202" mass="23197">MDTLIIDLIERGGYFGIFLLMALENIIPPVPSEVIMGIGGLLVERGAMDFWPLLLIGTAGTTAGNYWWYWLGDKLGYKRLRPLIDRWGRWLTVDWEHIEQAQRFFVRRGHWVIFFLRFSPFLRTIISLPAGLAHMPLGKFLAYTFAGSLIWNALLILGGQLLAAWLADSQDVIGWIIIAMVVLAVAAYVWRFFTWKPRAERD</sequence>
<dbReference type="GO" id="GO:0005886">
    <property type="term" value="C:plasma membrane"/>
    <property type="evidence" value="ECO:0007669"/>
    <property type="project" value="UniProtKB-SubCell"/>
</dbReference>
<dbReference type="InterPro" id="IPR032816">
    <property type="entry name" value="VTT_dom"/>
</dbReference>
<gene>
    <name evidence="6" type="ORF">AAW01_02460</name>
</gene>
<dbReference type="PATRIC" id="fig|502682.8.peg.502"/>
<proteinExistence type="predicted"/>
<comment type="caution">
    <text evidence="6">The sequence shown here is derived from an EMBL/GenBank/DDBJ whole genome shotgun (WGS) entry which is preliminary data.</text>
</comment>
<keyword evidence="3" id="KW-0812">Transmembrane</keyword>
<comment type="subcellular location">
    <subcellularLocation>
        <location evidence="1">Cell membrane</location>
        <topology evidence="1">Multi-pass membrane protein</topology>
    </subcellularLocation>
</comment>
<evidence type="ECO:0000256" key="5">
    <source>
        <dbReference type="ARBA" id="ARBA00023136"/>
    </source>
</evidence>
<dbReference type="AlphaFoldDB" id="A0A0G9MU72"/>